<dbReference type="OrthoDB" id="2016523at2759"/>
<accession>A0A9P8C456</accession>
<sequence>MLSRHFTFIYPCRLYIYSRDIVAPLLQRADLETDWLVDMMVEKISNEEGWIRWTIAPALLQHIRTKSSKGWGFDENAGSLWNFGFEMYEKSYLGGG</sequence>
<dbReference type="AlphaFoldDB" id="A0A9P8C456"/>
<name>A0A9P8C456_9HELO</name>
<gene>
    <name evidence="1" type="ORF">BJ875DRAFT_464627</name>
</gene>
<dbReference type="Proteomes" id="UP000824998">
    <property type="component" value="Unassembled WGS sequence"/>
</dbReference>
<feature type="non-terminal residue" evidence="1">
    <location>
        <position position="96"/>
    </location>
</feature>
<protein>
    <submittedName>
        <fullName evidence="1">Uncharacterized protein</fullName>
    </submittedName>
</protein>
<keyword evidence="2" id="KW-1185">Reference proteome</keyword>
<evidence type="ECO:0000313" key="2">
    <source>
        <dbReference type="Proteomes" id="UP000824998"/>
    </source>
</evidence>
<evidence type="ECO:0000313" key="1">
    <source>
        <dbReference type="EMBL" id="KAG9233278.1"/>
    </source>
</evidence>
<comment type="caution">
    <text evidence="1">The sequence shown here is derived from an EMBL/GenBank/DDBJ whole genome shotgun (WGS) entry which is preliminary data.</text>
</comment>
<feature type="non-terminal residue" evidence="1">
    <location>
        <position position="1"/>
    </location>
</feature>
<dbReference type="EMBL" id="MU251508">
    <property type="protein sequence ID" value="KAG9233278.1"/>
    <property type="molecule type" value="Genomic_DNA"/>
</dbReference>
<proteinExistence type="predicted"/>
<reference evidence="1" key="1">
    <citation type="journal article" date="2021" name="IMA Fungus">
        <title>Genomic characterization of three marine fungi, including Emericellopsis atlantica sp. nov. with signatures of a generalist lifestyle and marine biomass degradation.</title>
        <authorList>
            <person name="Hagestad O.C."/>
            <person name="Hou L."/>
            <person name="Andersen J.H."/>
            <person name="Hansen E.H."/>
            <person name="Altermark B."/>
            <person name="Li C."/>
            <person name="Kuhnert E."/>
            <person name="Cox R.J."/>
            <person name="Crous P.W."/>
            <person name="Spatafora J.W."/>
            <person name="Lail K."/>
            <person name="Amirebrahimi M."/>
            <person name="Lipzen A."/>
            <person name="Pangilinan J."/>
            <person name="Andreopoulos W."/>
            <person name="Hayes R.D."/>
            <person name="Ng V."/>
            <person name="Grigoriev I.V."/>
            <person name="Jackson S.A."/>
            <person name="Sutton T.D.S."/>
            <person name="Dobson A.D.W."/>
            <person name="Rama T."/>
        </authorList>
    </citation>
    <scope>NUCLEOTIDE SEQUENCE</scope>
    <source>
        <strain evidence="1">TRa018bII</strain>
    </source>
</reference>
<organism evidence="1 2">
    <name type="scientific">Amylocarpus encephaloides</name>
    <dbReference type="NCBI Taxonomy" id="45428"/>
    <lineage>
        <taxon>Eukaryota</taxon>
        <taxon>Fungi</taxon>
        <taxon>Dikarya</taxon>
        <taxon>Ascomycota</taxon>
        <taxon>Pezizomycotina</taxon>
        <taxon>Leotiomycetes</taxon>
        <taxon>Helotiales</taxon>
        <taxon>Helotiales incertae sedis</taxon>
        <taxon>Amylocarpus</taxon>
    </lineage>
</organism>